<evidence type="ECO:0000256" key="6">
    <source>
        <dbReference type="ARBA" id="ARBA00022576"/>
    </source>
</evidence>
<accession>A0A8J3DRN1</accession>
<keyword evidence="14" id="KW-1185">Reference proteome</keyword>
<dbReference type="PIRSF" id="PIRSF000525">
    <property type="entry name" value="SerC"/>
    <property type="match status" value="1"/>
</dbReference>
<dbReference type="InterPro" id="IPR006271">
    <property type="entry name" value="Pser_aminoTfrase_methanosarc"/>
</dbReference>
<dbReference type="PANTHER" id="PTHR21152">
    <property type="entry name" value="AMINOTRANSFERASE CLASS V"/>
    <property type="match status" value="1"/>
</dbReference>
<evidence type="ECO:0000256" key="1">
    <source>
        <dbReference type="ARBA" id="ARBA00001933"/>
    </source>
</evidence>
<evidence type="ECO:0000256" key="2">
    <source>
        <dbReference type="ARBA" id="ARBA00005099"/>
    </source>
</evidence>
<keyword evidence="9" id="KW-0663">Pyridoxal phosphate</keyword>
<dbReference type="AlphaFoldDB" id="A0A8J3DRN1"/>
<reference evidence="13" key="1">
    <citation type="journal article" date="2014" name="Int. J. Syst. Evol. Microbiol.">
        <title>Complete genome sequence of Corynebacterium casei LMG S-19264T (=DSM 44701T), isolated from a smear-ripened cheese.</title>
        <authorList>
            <consortium name="US DOE Joint Genome Institute (JGI-PGF)"/>
            <person name="Walter F."/>
            <person name="Albersmeier A."/>
            <person name="Kalinowski J."/>
            <person name="Ruckert C."/>
        </authorList>
    </citation>
    <scope>NUCLEOTIDE SEQUENCE</scope>
    <source>
        <strain evidence="13">KCTC 42249</strain>
    </source>
</reference>
<keyword evidence="5" id="KW-0963">Cytoplasm</keyword>
<dbReference type="GO" id="GO:0008453">
    <property type="term" value="F:alanine-glyoxylate transaminase activity"/>
    <property type="evidence" value="ECO:0007669"/>
    <property type="project" value="TreeGrafter"/>
</dbReference>
<evidence type="ECO:0000256" key="5">
    <source>
        <dbReference type="ARBA" id="ARBA00022490"/>
    </source>
</evidence>
<comment type="catalytic activity">
    <reaction evidence="11">
        <text>O-phospho-L-serine + 2-oxoglutarate = 3-phosphooxypyruvate + L-glutamate</text>
        <dbReference type="Rhea" id="RHEA:14329"/>
        <dbReference type="ChEBI" id="CHEBI:16810"/>
        <dbReference type="ChEBI" id="CHEBI:18110"/>
        <dbReference type="ChEBI" id="CHEBI:29985"/>
        <dbReference type="ChEBI" id="CHEBI:57524"/>
        <dbReference type="EC" id="2.6.1.52"/>
    </reaction>
</comment>
<dbReference type="Proteomes" id="UP000630142">
    <property type="component" value="Unassembled WGS sequence"/>
</dbReference>
<keyword evidence="10" id="KW-0718">Serine biosynthesis</keyword>
<gene>
    <name evidence="13" type="ORF">GCM10016234_31840</name>
</gene>
<dbReference type="EMBL" id="BMZQ01000002">
    <property type="protein sequence ID" value="GHD19771.1"/>
    <property type="molecule type" value="Genomic_DNA"/>
</dbReference>
<comment type="pathway">
    <text evidence="2">Amino-acid biosynthesis; L-serine biosynthesis; L-serine from 3-phospho-D-glycerate: step 2/3.</text>
</comment>
<dbReference type="Gene3D" id="3.90.1150.10">
    <property type="entry name" value="Aspartate Aminotransferase, domain 1"/>
    <property type="match status" value="1"/>
</dbReference>
<evidence type="ECO:0000256" key="7">
    <source>
        <dbReference type="ARBA" id="ARBA00022605"/>
    </source>
</evidence>
<comment type="caution">
    <text evidence="13">The sequence shown here is derived from an EMBL/GenBank/DDBJ whole genome shotgun (WGS) entry which is preliminary data.</text>
</comment>
<dbReference type="PANTHER" id="PTHR21152:SF40">
    <property type="entry name" value="ALANINE--GLYOXYLATE AMINOTRANSFERASE"/>
    <property type="match status" value="1"/>
</dbReference>
<keyword evidence="6 13" id="KW-0032">Aminotransferase</keyword>
<dbReference type="NCBIfam" id="TIGR01365">
    <property type="entry name" value="serC_2"/>
    <property type="match status" value="1"/>
</dbReference>
<reference evidence="13" key="2">
    <citation type="submission" date="2020-09" db="EMBL/GenBank/DDBJ databases">
        <authorList>
            <person name="Sun Q."/>
            <person name="Kim S."/>
        </authorList>
    </citation>
    <scope>NUCLEOTIDE SEQUENCE</scope>
    <source>
        <strain evidence="13">KCTC 42249</strain>
    </source>
</reference>
<dbReference type="UniPathway" id="UPA00135">
    <property type="reaction ID" value="UER00197"/>
</dbReference>
<dbReference type="RefSeq" id="WP_189505588.1">
    <property type="nucleotide sequence ID" value="NZ_BMZQ01000002.1"/>
</dbReference>
<dbReference type="GO" id="GO:0004760">
    <property type="term" value="F:L-serine-pyruvate transaminase activity"/>
    <property type="evidence" value="ECO:0007669"/>
    <property type="project" value="TreeGrafter"/>
</dbReference>
<evidence type="ECO:0000256" key="11">
    <source>
        <dbReference type="ARBA" id="ARBA00049007"/>
    </source>
</evidence>
<keyword evidence="8" id="KW-0808">Transferase</keyword>
<evidence type="ECO:0000313" key="13">
    <source>
        <dbReference type="EMBL" id="GHD19771.1"/>
    </source>
</evidence>
<sequence length="391" mass="41948">MTTQTKPALRPANPQFSSGPCAKRPGWSLDALSDAALGRSHRAKVGKSKLQEAIDLTREVLQVPADYRIGIVPASDTGAVEMALWSLLGARGVDVLAWESFGSGWVTDVVKQLKLPDVRTIDAPYGALPDLTTVDFNRDVVFTWNGTTSGVRVPNADFIPADRQGLTICDATSAAFAQRLDFAKLDVVTFSWQKVLGGEAAHGMLILSPRAVERLESYKPAWPLPKIFRLTSGGKLIEGIFKGETINTPSMLCVEDYIDALNWAKSIGSLEGLIGRADANFAALDRFVADSDWLGHLAVEPATRSNTSVCLSITDPEIEALDADGKAAFAKGLVSVLEKEGVALDIGAYRDAPPGLRIWCGATVETADIEALLPWLDWAFAAQKAKLKAAA</sequence>
<protein>
    <recommendedName>
        <fullName evidence="4">phosphoserine transaminase</fullName>
        <ecNumber evidence="4">2.6.1.52</ecNumber>
    </recommendedName>
</protein>
<comment type="cofactor">
    <cofactor evidence="1">
        <name>pyridoxal 5'-phosphate</name>
        <dbReference type="ChEBI" id="CHEBI:597326"/>
    </cofactor>
</comment>
<evidence type="ECO:0000256" key="12">
    <source>
        <dbReference type="SAM" id="MobiDB-lite"/>
    </source>
</evidence>
<evidence type="ECO:0000256" key="3">
    <source>
        <dbReference type="ARBA" id="ARBA00006904"/>
    </source>
</evidence>
<dbReference type="NCBIfam" id="NF002841">
    <property type="entry name" value="PRK03080.1-2"/>
    <property type="match status" value="1"/>
</dbReference>
<evidence type="ECO:0000256" key="10">
    <source>
        <dbReference type="ARBA" id="ARBA00023299"/>
    </source>
</evidence>
<dbReference type="InterPro" id="IPR015421">
    <property type="entry name" value="PyrdxlP-dep_Trfase_major"/>
</dbReference>
<evidence type="ECO:0000256" key="4">
    <source>
        <dbReference type="ARBA" id="ARBA00013030"/>
    </source>
</evidence>
<evidence type="ECO:0000313" key="14">
    <source>
        <dbReference type="Proteomes" id="UP000630142"/>
    </source>
</evidence>
<dbReference type="EC" id="2.6.1.52" evidence="4"/>
<organism evidence="13 14">
    <name type="scientific">Tianweitania populi</name>
    <dbReference type="NCBI Taxonomy" id="1607949"/>
    <lineage>
        <taxon>Bacteria</taxon>
        <taxon>Pseudomonadati</taxon>
        <taxon>Pseudomonadota</taxon>
        <taxon>Alphaproteobacteria</taxon>
        <taxon>Hyphomicrobiales</taxon>
        <taxon>Phyllobacteriaceae</taxon>
        <taxon>Tianweitania</taxon>
    </lineage>
</organism>
<evidence type="ECO:0000256" key="9">
    <source>
        <dbReference type="ARBA" id="ARBA00022898"/>
    </source>
</evidence>
<feature type="region of interest" description="Disordered" evidence="12">
    <location>
        <begin position="1"/>
        <end position="22"/>
    </location>
</feature>
<keyword evidence="7" id="KW-0028">Amino-acid biosynthesis</keyword>
<dbReference type="SUPFAM" id="SSF53383">
    <property type="entry name" value="PLP-dependent transferases"/>
    <property type="match status" value="1"/>
</dbReference>
<dbReference type="GO" id="GO:0019265">
    <property type="term" value="P:glycine biosynthetic process, by transamination of glyoxylate"/>
    <property type="evidence" value="ECO:0007669"/>
    <property type="project" value="TreeGrafter"/>
</dbReference>
<dbReference type="Gene3D" id="3.40.640.10">
    <property type="entry name" value="Type I PLP-dependent aspartate aminotransferase-like (Major domain)"/>
    <property type="match status" value="1"/>
</dbReference>
<proteinExistence type="inferred from homology"/>
<name>A0A8J3DRN1_9HYPH</name>
<dbReference type="GO" id="GO:0006564">
    <property type="term" value="P:L-serine biosynthetic process"/>
    <property type="evidence" value="ECO:0007669"/>
    <property type="project" value="UniProtKB-KW"/>
</dbReference>
<dbReference type="InterPro" id="IPR022278">
    <property type="entry name" value="Pser_aminoTfrase"/>
</dbReference>
<evidence type="ECO:0000256" key="8">
    <source>
        <dbReference type="ARBA" id="ARBA00022679"/>
    </source>
</evidence>
<comment type="similarity">
    <text evidence="3">Belongs to the class-V pyridoxal-phosphate-dependent aminotransferase family. SerC subfamily.</text>
</comment>
<dbReference type="InterPro" id="IPR015422">
    <property type="entry name" value="PyrdxlP-dep_Trfase_small"/>
</dbReference>
<dbReference type="GO" id="GO:0004648">
    <property type="term" value="F:O-phospho-L-serine:2-oxoglutarate aminotransferase activity"/>
    <property type="evidence" value="ECO:0007669"/>
    <property type="project" value="UniProtKB-EC"/>
</dbReference>
<dbReference type="CDD" id="cd01494">
    <property type="entry name" value="AAT_I"/>
    <property type="match status" value="1"/>
</dbReference>
<dbReference type="InterPro" id="IPR015424">
    <property type="entry name" value="PyrdxlP-dep_Trfase"/>
</dbReference>